<dbReference type="InterPro" id="IPR057326">
    <property type="entry name" value="KR_dom"/>
</dbReference>
<keyword evidence="2" id="KW-0560">Oxidoreductase</keyword>
<gene>
    <name evidence="4" type="ORF">RSO01_80710</name>
</gene>
<evidence type="ECO:0000259" key="3">
    <source>
        <dbReference type="SMART" id="SM00822"/>
    </source>
</evidence>
<dbReference type="InterPro" id="IPR002347">
    <property type="entry name" value="SDR_fam"/>
</dbReference>
<evidence type="ECO:0000313" key="5">
    <source>
        <dbReference type="Proteomes" id="UP000321058"/>
    </source>
</evidence>
<evidence type="ECO:0000313" key="4">
    <source>
        <dbReference type="EMBL" id="GEP60905.1"/>
    </source>
</evidence>
<dbReference type="PRINTS" id="PR00080">
    <property type="entry name" value="SDRFAMILY"/>
</dbReference>
<dbReference type="OrthoDB" id="9803333at2"/>
<organism evidence="4 5">
    <name type="scientific">Reyranella soli</name>
    <dbReference type="NCBI Taxonomy" id="1230389"/>
    <lineage>
        <taxon>Bacteria</taxon>
        <taxon>Pseudomonadati</taxon>
        <taxon>Pseudomonadota</taxon>
        <taxon>Alphaproteobacteria</taxon>
        <taxon>Hyphomicrobiales</taxon>
        <taxon>Reyranellaceae</taxon>
        <taxon>Reyranella</taxon>
    </lineage>
</organism>
<feature type="domain" description="Ketoreductase" evidence="3">
    <location>
        <begin position="1"/>
        <end position="189"/>
    </location>
</feature>
<protein>
    <submittedName>
        <fullName evidence="4">Glucose-1-dehydrogenase</fullName>
    </submittedName>
</protein>
<dbReference type="AlphaFoldDB" id="A0A512NPM5"/>
<accession>A0A512NPM5</accession>
<keyword evidence="5" id="KW-1185">Reference proteome</keyword>
<evidence type="ECO:0000256" key="2">
    <source>
        <dbReference type="ARBA" id="ARBA00023002"/>
    </source>
</evidence>
<name>A0A512NPM5_9HYPH</name>
<dbReference type="PANTHER" id="PTHR48107:SF7">
    <property type="entry name" value="RE15974P"/>
    <property type="match status" value="1"/>
</dbReference>
<dbReference type="SMART" id="SM00822">
    <property type="entry name" value="PKS_KR"/>
    <property type="match status" value="1"/>
</dbReference>
<proteinExistence type="inferred from homology"/>
<dbReference type="Proteomes" id="UP000321058">
    <property type="component" value="Unassembled WGS sequence"/>
</dbReference>
<dbReference type="Pfam" id="PF13561">
    <property type="entry name" value="adh_short_C2"/>
    <property type="match status" value="1"/>
</dbReference>
<comment type="caution">
    <text evidence="4">The sequence shown here is derived from an EMBL/GenBank/DDBJ whole genome shotgun (WGS) entry which is preliminary data.</text>
</comment>
<dbReference type="RefSeq" id="WP_147156234.1">
    <property type="nucleotide sequence ID" value="NZ_BKAJ01000188.1"/>
</dbReference>
<reference evidence="4 5" key="1">
    <citation type="submission" date="2019-07" db="EMBL/GenBank/DDBJ databases">
        <title>Whole genome shotgun sequence of Reyranella soli NBRC 108950.</title>
        <authorList>
            <person name="Hosoyama A."/>
            <person name="Uohara A."/>
            <person name="Ohji S."/>
            <person name="Ichikawa N."/>
        </authorList>
    </citation>
    <scope>NUCLEOTIDE SEQUENCE [LARGE SCALE GENOMIC DNA]</scope>
    <source>
        <strain evidence="4 5">NBRC 108950</strain>
    </source>
</reference>
<dbReference type="SUPFAM" id="SSF51735">
    <property type="entry name" value="NAD(P)-binding Rossmann-fold domains"/>
    <property type="match status" value="1"/>
</dbReference>
<dbReference type="PRINTS" id="PR00081">
    <property type="entry name" value="GDHRDH"/>
</dbReference>
<comment type="similarity">
    <text evidence="1">Belongs to the short-chain dehydrogenases/reductases (SDR) family.</text>
</comment>
<dbReference type="PANTHER" id="PTHR48107">
    <property type="entry name" value="NADPH-DEPENDENT ALDEHYDE REDUCTASE-LIKE PROTEIN, CHLOROPLASTIC-RELATED"/>
    <property type="match status" value="1"/>
</dbReference>
<evidence type="ECO:0000256" key="1">
    <source>
        <dbReference type="ARBA" id="ARBA00006484"/>
    </source>
</evidence>
<dbReference type="GO" id="GO:0016614">
    <property type="term" value="F:oxidoreductase activity, acting on CH-OH group of donors"/>
    <property type="evidence" value="ECO:0007669"/>
    <property type="project" value="UniProtKB-ARBA"/>
</dbReference>
<dbReference type="Gene3D" id="3.40.50.720">
    <property type="entry name" value="NAD(P)-binding Rossmann-like Domain"/>
    <property type="match status" value="1"/>
</dbReference>
<dbReference type="InterPro" id="IPR036291">
    <property type="entry name" value="NAD(P)-bd_dom_sf"/>
</dbReference>
<dbReference type="FunFam" id="3.40.50.720:FF:000084">
    <property type="entry name" value="Short-chain dehydrogenase reductase"/>
    <property type="match status" value="1"/>
</dbReference>
<sequence>MTLLITGGASGIGAATAKLAARRGHKVAINYRSRDAQAKKVVADITGTGGQAIALPADVSREADILSLFDAAEKALGPITHLVNSAGIGLNSRVADFDAGALERLFTVNTVGLMLCCREAARRMSTKRGGEGGVVVNVSSMAGTIGGRPGAAAYAASKAAVDSFTMGFAKDVALEGIRAVSLRPGMIETEMTEKTLSDRETREAIESTIAMGRVGQAEEIANAIVWLLSDEASFISGVTLDASGGGFVFGKQ</sequence>
<dbReference type="EMBL" id="BKAJ01000188">
    <property type="protein sequence ID" value="GEP60905.1"/>
    <property type="molecule type" value="Genomic_DNA"/>
</dbReference>